<name>E7G6R6_9FIRM</name>
<comment type="caution">
    <text evidence="2">The sequence shown here is derived from an EMBL/GenBank/DDBJ whole genome shotgun (WGS) entry which is preliminary data.</text>
</comment>
<evidence type="ECO:0000256" key="1">
    <source>
        <dbReference type="SAM" id="SignalP"/>
    </source>
</evidence>
<dbReference type="OrthoDB" id="2966913at2"/>
<keyword evidence="1" id="KW-0732">Signal</keyword>
<accession>E7G6R6</accession>
<dbReference type="GeneID" id="78229136"/>
<dbReference type="HOGENOM" id="CLU_1033314_0_0_9"/>
<feature type="chain" id="PRO_5003220551" evidence="1">
    <location>
        <begin position="24"/>
        <end position="269"/>
    </location>
</feature>
<dbReference type="AlphaFoldDB" id="E7G6R6"/>
<sequence>MKRTISIFTILFSLFIAINSVYATDSNTGVSNEDEVQDLPQEEIDSKIAETEKEALKTTMATNNQISPRAAYNDRTYSMYVTNFKQEKTTWCGPAVTRQALSFHRAYNHMTISLPSQSTLASKLGTISAGATSSAAIANVMNSYKTTFRLKQSYTATNVLDKTSPSAFFSSALKSQIKGAYTAPIILIDTGHDSGISQYRGVRYRHYNTIKAVVDRENYSTGTSIVISATRVDPHYDNKYYGVYSNPISQIYQAVTQAERNGSNKVLVY</sequence>
<feature type="signal peptide" evidence="1">
    <location>
        <begin position="1"/>
        <end position="23"/>
    </location>
</feature>
<proteinExistence type="predicted"/>
<dbReference type="eggNOG" id="ENOG5033PAA">
    <property type="taxonomic scope" value="Bacteria"/>
</dbReference>
<protein>
    <submittedName>
        <fullName evidence="2">Uncharacterized protein</fullName>
    </submittedName>
</protein>
<reference evidence="2 3" key="1">
    <citation type="submission" date="2010-12" db="EMBL/GenBank/DDBJ databases">
        <title>The Genome Sequence of Coprobacillus sp. strain 29_1.</title>
        <authorList>
            <consortium name="The Broad Institute Genome Sequencing Platform"/>
            <person name="Earl A."/>
            <person name="Ward D."/>
            <person name="Feldgarden M."/>
            <person name="Gevers D."/>
            <person name="Daigneault M."/>
            <person name="Sibley C.D."/>
            <person name="White A."/>
            <person name="Strauss J."/>
            <person name="Allen-Vercoe E."/>
            <person name="Young S.K."/>
            <person name="Zeng Q."/>
            <person name="Gargeya S."/>
            <person name="Fitzgerald M."/>
            <person name="Haas B."/>
            <person name="Abouelleil A."/>
            <person name="Alvarado L."/>
            <person name="Arachchi H.M."/>
            <person name="Berlin A."/>
            <person name="Brown A."/>
            <person name="Chapman S.B."/>
            <person name="Chen Z."/>
            <person name="Dunbar C."/>
            <person name="Freedman E."/>
            <person name="Gearin G."/>
            <person name="Gellesch M."/>
            <person name="Goldberg J."/>
            <person name="Griggs A."/>
            <person name="Gujja S."/>
            <person name="Heilman E."/>
            <person name="Heiman D."/>
            <person name="Howarth C."/>
            <person name="Larson L."/>
            <person name="Lui A."/>
            <person name="MacDonald P.J.P."/>
            <person name="Mehta T."/>
            <person name="Montmayeur A."/>
            <person name="Murphy C."/>
            <person name="Neiman D."/>
            <person name="Pearson M."/>
            <person name="Priest M."/>
            <person name="Roberts A."/>
            <person name="Saif S."/>
            <person name="Shea T."/>
            <person name="Shenoy N."/>
            <person name="Sisk P."/>
            <person name="Stolte C."/>
            <person name="Sykes S."/>
            <person name="White J."/>
            <person name="Yandava C."/>
            <person name="Nusbaum C."/>
            <person name="Birren B."/>
        </authorList>
    </citation>
    <scope>NUCLEOTIDE SEQUENCE [LARGE SCALE GENOMIC DNA]</scope>
    <source>
        <strain evidence="2 3">29_1</strain>
    </source>
</reference>
<evidence type="ECO:0000313" key="3">
    <source>
        <dbReference type="Proteomes" id="UP000003157"/>
    </source>
</evidence>
<dbReference type="EMBL" id="ADKX01000007">
    <property type="protein sequence ID" value="EFW06222.1"/>
    <property type="molecule type" value="Genomic_DNA"/>
</dbReference>
<dbReference type="RefSeq" id="WP_008787575.1">
    <property type="nucleotide sequence ID" value="NZ_AKCB01000001.1"/>
</dbReference>
<evidence type="ECO:0000313" key="2">
    <source>
        <dbReference type="EMBL" id="EFW06222.1"/>
    </source>
</evidence>
<organism evidence="2 3">
    <name type="scientific">Coprobacillus cateniformis</name>
    <dbReference type="NCBI Taxonomy" id="100884"/>
    <lineage>
        <taxon>Bacteria</taxon>
        <taxon>Bacillati</taxon>
        <taxon>Bacillota</taxon>
        <taxon>Erysipelotrichia</taxon>
        <taxon>Erysipelotrichales</taxon>
        <taxon>Coprobacillaceae</taxon>
        <taxon>Coprobacillus</taxon>
    </lineage>
</organism>
<dbReference type="Proteomes" id="UP000003157">
    <property type="component" value="Unassembled WGS sequence"/>
</dbReference>
<keyword evidence="3" id="KW-1185">Reference proteome</keyword>
<gene>
    <name evidence="2" type="ORF">HMPREF9488_00454</name>
</gene>